<protein>
    <recommendedName>
        <fullName evidence="3">YknX-like C-terminal permuted SH3-like domain-containing protein</fullName>
    </recommendedName>
</protein>
<evidence type="ECO:0000256" key="1">
    <source>
        <dbReference type="ARBA" id="ARBA00009477"/>
    </source>
</evidence>
<keyword evidence="2" id="KW-1133">Transmembrane helix</keyword>
<keyword evidence="5" id="KW-1185">Reference proteome</keyword>
<reference evidence="5" key="1">
    <citation type="submission" date="2017-11" db="EMBL/GenBank/DDBJ databases">
        <authorList>
            <person name="Chan K.G."/>
            <person name="Lee L.S."/>
        </authorList>
    </citation>
    <scope>NUCLEOTIDE SEQUENCE [LARGE SCALE GENOMIC DNA]</scope>
    <source>
        <strain evidence="5">DSM 100970</strain>
    </source>
</reference>
<dbReference type="RefSeq" id="WP_102951325.1">
    <property type="nucleotide sequence ID" value="NZ_CP024847.1"/>
</dbReference>
<dbReference type="InterPro" id="IPR058637">
    <property type="entry name" value="YknX-like_C"/>
</dbReference>
<organism evidence="4 5">
    <name type="scientific">Aquella oligotrophica</name>
    <dbReference type="NCBI Taxonomy" id="2067065"/>
    <lineage>
        <taxon>Bacteria</taxon>
        <taxon>Pseudomonadati</taxon>
        <taxon>Pseudomonadota</taxon>
        <taxon>Betaproteobacteria</taxon>
        <taxon>Neisseriales</taxon>
        <taxon>Neisseriaceae</taxon>
        <taxon>Aquella</taxon>
    </lineage>
</organism>
<evidence type="ECO:0000313" key="5">
    <source>
        <dbReference type="Proteomes" id="UP000236655"/>
    </source>
</evidence>
<proteinExistence type="inferred from homology"/>
<feature type="transmembrane region" description="Helical" evidence="2">
    <location>
        <begin position="12"/>
        <end position="30"/>
    </location>
</feature>
<dbReference type="PROSITE" id="PS51257">
    <property type="entry name" value="PROKAR_LIPOPROTEIN"/>
    <property type="match status" value="1"/>
</dbReference>
<comment type="similarity">
    <text evidence="1">Belongs to the membrane fusion protein (MFP) (TC 8.A.1) family.</text>
</comment>
<keyword evidence="2" id="KW-0472">Membrane</keyword>
<dbReference type="KEGG" id="nba:CUN60_06860"/>
<dbReference type="InterPro" id="IPR006143">
    <property type="entry name" value="RND_pump_MFP"/>
</dbReference>
<evidence type="ECO:0000256" key="2">
    <source>
        <dbReference type="SAM" id="Phobius"/>
    </source>
</evidence>
<keyword evidence="2" id="KW-0812">Transmembrane</keyword>
<dbReference type="GO" id="GO:0015562">
    <property type="term" value="F:efflux transmembrane transporter activity"/>
    <property type="evidence" value="ECO:0007669"/>
    <property type="project" value="TreeGrafter"/>
</dbReference>
<name>A0A2I7N6D9_9NEIS</name>
<dbReference type="GO" id="GO:1990281">
    <property type="term" value="C:efflux pump complex"/>
    <property type="evidence" value="ECO:0007669"/>
    <property type="project" value="TreeGrafter"/>
</dbReference>
<dbReference type="Gene3D" id="2.40.30.170">
    <property type="match status" value="1"/>
</dbReference>
<dbReference type="SUPFAM" id="SSF111369">
    <property type="entry name" value="HlyD-like secretion proteins"/>
    <property type="match status" value="1"/>
</dbReference>
<dbReference type="Gene3D" id="2.40.50.100">
    <property type="match status" value="1"/>
</dbReference>
<dbReference type="NCBIfam" id="TIGR01730">
    <property type="entry name" value="RND_mfp"/>
    <property type="match status" value="1"/>
</dbReference>
<dbReference type="PANTHER" id="PTHR30469:SF15">
    <property type="entry name" value="HLYD FAMILY OF SECRETION PROTEINS"/>
    <property type="match status" value="1"/>
</dbReference>
<dbReference type="Gene3D" id="1.10.287.470">
    <property type="entry name" value="Helix hairpin bin"/>
    <property type="match status" value="1"/>
</dbReference>
<sequence>MRVKLRISKVSLCLAIIALGSIIVSCIIYFNKVEDNEKDVQPVAQVQTTLIKKKMMIKSVPVNGTISFAPGQIQEIAFNTEVVIDKIYIQIGQTVRKGQPLLKLSLSPNEKVTLSNAQMAVSFAEKEYKRQDELKNKYLASNIDVQNALQALLKARSELNNLMIVVNKTKGPVLADVDGVVEKLNVQTGQIIPASTSIISIGSALQANCNIPAEFKDKISINQPVLIISLNNQNLSTMSKVGEISGKIDASSATTYFTSPIKENSGFVSGDPIMGQVYVSTAEGQLYVPKSALVYDGNTPYVFINKNGVAQQESVTVLLQEQENVYISSIGVSSGDQVVYVGNYELENGMKLRVESKE</sequence>
<dbReference type="PANTHER" id="PTHR30469">
    <property type="entry name" value="MULTIDRUG RESISTANCE PROTEIN MDTA"/>
    <property type="match status" value="1"/>
</dbReference>
<dbReference type="AlphaFoldDB" id="A0A2I7N6D9"/>
<dbReference type="OrthoDB" id="8992784at2"/>
<dbReference type="EMBL" id="CP024847">
    <property type="protein sequence ID" value="AUR52029.1"/>
    <property type="molecule type" value="Genomic_DNA"/>
</dbReference>
<feature type="domain" description="YknX-like C-terminal permuted SH3-like" evidence="3">
    <location>
        <begin position="286"/>
        <end position="353"/>
    </location>
</feature>
<evidence type="ECO:0000259" key="3">
    <source>
        <dbReference type="Pfam" id="PF25989"/>
    </source>
</evidence>
<gene>
    <name evidence="4" type="ORF">CUN60_06860</name>
</gene>
<dbReference type="Pfam" id="PF25989">
    <property type="entry name" value="YknX_C"/>
    <property type="match status" value="1"/>
</dbReference>
<dbReference type="Gene3D" id="2.40.420.20">
    <property type="match status" value="1"/>
</dbReference>
<evidence type="ECO:0000313" key="4">
    <source>
        <dbReference type="EMBL" id="AUR52029.1"/>
    </source>
</evidence>
<accession>A0A2I7N6D9</accession>
<dbReference type="Proteomes" id="UP000236655">
    <property type="component" value="Chromosome"/>
</dbReference>